<name>A0ABP8GE51_9BURK</name>
<dbReference type="InterPro" id="IPR037923">
    <property type="entry name" value="HTH-like"/>
</dbReference>
<dbReference type="Proteomes" id="UP001501671">
    <property type="component" value="Unassembled WGS sequence"/>
</dbReference>
<dbReference type="InterPro" id="IPR020449">
    <property type="entry name" value="Tscrpt_reg_AraC-type_HTH"/>
</dbReference>
<accession>A0ABP8GE51</accession>
<dbReference type="Pfam" id="PF02311">
    <property type="entry name" value="AraC_binding"/>
    <property type="match status" value="1"/>
</dbReference>
<keyword evidence="7" id="KW-1185">Reference proteome</keyword>
<dbReference type="EMBL" id="BAABFO010000001">
    <property type="protein sequence ID" value="GAA4322570.1"/>
    <property type="molecule type" value="Genomic_DNA"/>
</dbReference>
<keyword evidence="3" id="KW-0010">Activator</keyword>
<feature type="domain" description="HTH araC/xylS-type" evidence="5">
    <location>
        <begin position="171"/>
        <end position="269"/>
    </location>
</feature>
<dbReference type="SUPFAM" id="SSF46689">
    <property type="entry name" value="Homeodomain-like"/>
    <property type="match status" value="2"/>
</dbReference>
<dbReference type="PRINTS" id="PR00032">
    <property type="entry name" value="HTHARAC"/>
</dbReference>
<dbReference type="PROSITE" id="PS01124">
    <property type="entry name" value="HTH_ARAC_FAMILY_2"/>
    <property type="match status" value="1"/>
</dbReference>
<dbReference type="SUPFAM" id="SSF51215">
    <property type="entry name" value="Regulatory protein AraC"/>
    <property type="match status" value="1"/>
</dbReference>
<comment type="caution">
    <text evidence="6">The sequence shown here is derived from an EMBL/GenBank/DDBJ whole genome shotgun (WGS) entry which is preliminary data.</text>
</comment>
<evidence type="ECO:0000256" key="3">
    <source>
        <dbReference type="ARBA" id="ARBA00023159"/>
    </source>
</evidence>
<dbReference type="InterPro" id="IPR018062">
    <property type="entry name" value="HTH_AraC-typ_CS"/>
</dbReference>
<gene>
    <name evidence="6" type="ORF">GCM10023144_02660</name>
</gene>
<sequence length="299" mass="32145">MSTAIRIVQGRFGRLELLSMDTALALHARGQLHLLLPVAGAGGAVDVRGQRYPLAPGQAVLMNAWEPHAYRPPAGQQRQLLLALYAEPGWLAAAGLPPAVRWGRACVALPPGLRVLAERLATLMAQHEGMDEAALQAGLAVLLETLLAHQPLPQGHAGFGVVRRACDARIRKAIDYLRSHVGAELDMDTVAAEACLSRAHFFKLFRQSMHLTPALYVNALRIDAAIAGLGAGGRALRQLSDDLGFNAQSHFSRFFREHCGVSPSQYRQAVERLPACDVAAAQRAPVAHVPAGADWRAAR</sequence>
<evidence type="ECO:0000256" key="1">
    <source>
        <dbReference type="ARBA" id="ARBA00023015"/>
    </source>
</evidence>
<dbReference type="SMART" id="SM00342">
    <property type="entry name" value="HTH_ARAC"/>
    <property type="match status" value="1"/>
</dbReference>
<dbReference type="Gene3D" id="1.10.10.60">
    <property type="entry name" value="Homeodomain-like"/>
    <property type="match status" value="2"/>
</dbReference>
<keyword evidence="1" id="KW-0805">Transcription regulation</keyword>
<keyword evidence="4" id="KW-0804">Transcription</keyword>
<evidence type="ECO:0000259" key="5">
    <source>
        <dbReference type="PROSITE" id="PS01124"/>
    </source>
</evidence>
<proteinExistence type="predicted"/>
<dbReference type="InterPro" id="IPR018060">
    <property type="entry name" value="HTH_AraC"/>
</dbReference>
<dbReference type="InterPro" id="IPR050204">
    <property type="entry name" value="AraC_XylS_family_regulators"/>
</dbReference>
<dbReference type="PROSITE" id="PS00041">
    <property type="entry name" value="HTH_ARAC_FAMILY_1"/>
    <property type="match status" value="1"/>
</dbReference>
<dbReference type="PANTHER" id="PTHR46796">
    <property type="entry name" value="HTH-TYPE TRANSCRIPTIONAL ACTIVATOR RHAS-RELATED"/>
    <property type="match status" value="1"/>
</dbReference>
<dbReference type="Pfam" id="PF12833">
    <property type="entry name" value="HTH_18"/>
    <property type="match status" value="1"/>
</dbReference>
<evidence type="ECO:0000256" key="2">
    <source>
        <dbReference type="ARBA" id="ARBA00023125"/>
    </source>
</evidence>
<reference evidence="7" key="1">
    <citation type="journal article" date="2019" name="Int. J. Syst. Evol. Microbiol.">
        <title>The Global Catalogue of Microorganisms (GCM) 10K type strain sequencing project: providing services to taxonomists for standard genome sequencing and annotation.</title>
        <authorList>
            <consortium name="The Broad Institute Genomics Platform"/>
            <consortium name="The Broad Institute Genome Sequencing Center for Infectious Disease"/>
            <person name="Wu L."/>
            <person name="Ma J."/>
        </authorList>
    </citation>
    <scope>NUCLEOTIDE SEQUENCE [LARGE SCALE GENOMIC DNA]</scope>
    <source>
        <strain evidence="7">JCM 17666</strain>
    </source>
</reference>
<organism evidence="6 7">
    <name type="scientific">Pigmentiphaga soli</name>
    <dbReference type="NCBI Taxonomy" id="1007095"/>
    <lineage>
        <taxon>Bacteria</taxon>
        <taxon>Pseudomonadati</taxon>
        <taxon>Pseudomonadota</taxon>
        <taxon>Betaproteobacteria</taxon>
        <taxon>Burkholderiales</taxon>
        <taxon>Alcaligenaceae</taxon>
        <taxon>Pigmentiphaga</taxon>
    </lineage>
</organism>
<dbReference type="InterPro" id="IPR009057">
    <property type="entry name" value="Homeodomain-like_sf"/>
</dbReference>
<evidence type="ECO:0000313" key="6">
    <source>
        <dbReference type="EMBL" id="GAA4322570.1"/>
    </source>
</evidence>
<dbReference type="PANTHER" id="PTHR46796:SF2">
    <property type="entry name" value="TRANSCRIPTIONAL REGULATORY PROTEIN"/>
    <property type="match status" value="1"/>
</dbReference>
<dbReference type="InterPro" id="IPR003313">
    <property type="entry name" value="AraC-bd"/>
</dbReference>
<keyword evidence="2" id="KW-0238">DNA-binding</keyword>
<evidence type="ECO:0000256" key="4">
    <source>
        <dbReference type="ARBA" id="ARBA00023163"/>
    </source>
</evidence>
<evidence type="ECO:0000313" key="7">
    <source>
        <dbReference type="Proteomes" id="UP001501671"/>
    </source>
</evidence>
<protein>
    <submittedName>
        <fullName evidence="6">Helix-turn-helix domain-containing protein</fullName>
    </submittedName>
</protein>